<dbReference type="Pfam" id="PF02319">
    <property type="entry name" value="WHD_E2F_TDP"/>
    <property type="match status" value="1"/>
</dbReference>
<evidence type="ECO:0000256" key="1">
    <source>
        <dbReference type="ARBA" id="ARBA00010940"/>
    </source>
</evidence>
<comment type="similarity">
    <text evidence="1 6">Belongs to the E2F/DP family.</text>
</comment>
<keyword evidence="11" id="KW-1185">Reference proteome</keyword>
<dbReference type="CDD" id="cd14660">
    <property type="entry name" value="E2F_DD"/>
    <property type="match status" value="1"/>
</dbReference>
<dbReference type="InterPro" id="IPR003316">
    <property type="entry name" value="E2F_WHTH_DNA-bd_dom"/>
</dbReference>
<evidence type="ECO:0000313" key="11">
    <source>
        <dbReference type="Proteomes" id="UP001634393"/>
    </source>
</evidence>
<gene>
    <name evidence="10" type="ORF">ACJIZ3_021719</name>
</gene>
<keyword evidence="6" id="KW-0539">Nucleus</keyword>
<feature type="region of interest" description="Disordered" evidence="8">
    <location>
        <begin position="110"/>
        <end position="149"/>
    </location>
</feature>
<evidence type="ECO:0000256" key="3">
    <source>
        <dbReference type="ARBA" id="ARBA00023125"/>
    </source>
</evidence>
<dbReference type="SUPFAM" id="SSF46785">
    <property type="entry name" value="Winged helix' DNA-binding domain"/>
    <property type="match status" value="1"/>
</dbReference>
<protein>
    <recommendedName>
        <fullName evidence="9">E2F/DP family winged-helix DNA-binding domain-containing protein</fullName>
    </recommendedName>
</protein>
<evidence type="ECO:0000256" key="2">
    <source>
        <dbReference type="ARBA" id="ARBA00023015"/>
    </source>
</evidence>
<evidence type="ECO:0000259" key="9">
    <source>
        <dbReference type="SMART" id="SM01372"/>
    </source>
</evidence>
<evidence type="ECO:0000256" key="8">
    <source>
        <dbReference type="SAM" id="MobiDB-lite"/>
    </source>
</evidence>
<dbReference type="GO" id="GO:0003677">
    <property type="term" value="F:DNA binding"/>
    <property type="evidence" value="ECO:0007669"/>
    <property type="project" value="UniProtKB-KW"/>
</dbReference>
<sequence>MVGPGAPNRDAAATPPAVASNGQILHHHQTPPTTIKRHLPFASMKPPFVHPDDYHRFSTTSRASASASAADHQTEAIVVNYSPLKRKRGYENNVESSEWTASPAYSDMANSPFRTPVSGKGGRVNGRSKATNNNKSVPSTPVSNVDAQSPLTPAGSCRYDSSLSLLTKKFITLIKHADDGELDLNKAADTLQVQKRRIYDITNVLEGIGLIEKKLKNRIRWKGLDHSRPGEVDNDATLLPAQIENLSMEERSLDERIRQMQEKLRDLSEDENNQRWLFITEEDIKNLPCFQNETLIAVKAPHGTTLEVPDPDEAVDYPQRRYRIILRSTMGPIDVYLVSQFEEKFEELNGVEPTESFPFASSSGSNENPSQEIASLVQSAQQIEPQAQEYAGGMTKITPSNIDNDADYWFTSDADVSITDMWNTDSVVEWAGVNMPHEELELAALNTPTPQTPPSGVADLPPVLNFPPR</sequence>
<feature type="compositionally biased region" description="Polar residues" evidence="8">
    <location>
        <begin position="128"/>
        <end position="149"/>
    </location>
</feature>
<dbReference type="InterPro" id="IPR036388">
    <property type="entry name" value="WH-like_DNA-bd_sf"/>
</dbReference>
<comment type="caution">
    <text evidence="10">The sequence shown here is derived from an EMBL/GenBank/DDBJ whole genome shotgun (WGS) entry which is preliminary data.</text>
</comment>
<dbReference type="EMBL" id="JBJXBP010000006">
    <property type="protein sequence ID" value="KAL3825690.1"/>
    <property type="molecule type" value="Genomic_DNA"/>
</dbReference>
<dbReference type="PANTHER" id="PTHR12081:SF105">
    <property type="entry name" value="TRANSCRIPTION FACTOR E2FA"/>
    <property type="match status" value="1"/>
</dbReference>
<keyword evidence="3 6" id="KW-0238">DNA-binding</keyword>
<evidence type="ECO:0000256" key="4">
    <source>
        <dbReference type="ARBA" id="ARBA00023163"/>
    </source>
</evidence>
<dbReference type="Gene3D" id="6.10.250.540">
    <property type="match status" value="1"/>
</dbReference>
<feature type="region of interest" description="Disordered" evidence="8">
    <location>
        <begin position="1"/>
        <end position="28"/>
    </location>
</feature>
<keyword evidence="7" id="KW-0175">Coiled coil</keyword>
<keyword evidence="2 6" id="KW-0805">Transcription regulation</keyword>
<name>A0ABD3SMG9_9LAMI</name>
<feature type="coiled-coil region" evidence="7">
    <location>
        <begin position="243"/>
        <end position="270"/>
    </location>
</feature>
<reference evidence="10 11" key="1">
    <citation type="submission" date="2024-12" db="EMBL/GenBank/DDBJ databases">
        <title>The unique morphological basis and parallel evolutionary history of personate flowers in Penstemon.</title>
        <authorList>
            <person name="Depatie T.H."/>
            <person name="Wessinger C.A."/>
        </authorList>
    </citation>
    <scope>NUCLEOTIDE SEQUENCE [LARGE SCALE GENOMIC DNA]</scope>
    <source>
        <strain evidence="10">WTNN_2</strain>
        <tissue evidence="10">Leaf</tissue>
    </source>
</reference>
<accession>A0ABD3SMG9</accession>
<feature type="region of interest" description="Disordered" evidence="8">
    <location>
        <begin position="446"/>
        <end position="469"/>
    </location>
</feature>
<keyword evidence="4 6" id="KW-0804">Transcription</keyword>
<organism evidence="10 11">
    <name type="scientific">Penstemon smallii</name>
    <dbReference type="NCBI Taxonomy" id="265156"/>
    <lineage>
        <taxon>Eukaryota</taxon>
        <taxon>Viridiplantae</taxon>
        <taxon>Streptophyta</taxon>
        <taxon>Embryophyta</taxon>
        <taxon>Tracheophyta</taxon>
        <taxon>Spermatophyta</taxon>
        <taxon>Magnoliopsida</taxon>
        <taxon>eudicotyledons</taxon>
        <taxon>Gunneridae</taxon>
        <taxon>Pentapetalae</taxon>
        <taxon>asterids</taxon>
        <taxon>lamiids</taxon>
        <taxon>Lamiales</taxon>
        <taxon>Plantaginaceae</taxon>
        <taxon>Cheloneae</taxon>
        <taxon>Penstemon</taxon>
    </lineage>
</organism>
<dbReference type="InterPro" id="IPR032198">
    <property type="entry name" value="E2F_CC-MB"/>
</dbReference>
<evidence type="ECO:0000256" key="5">
    <source>
        <dbReference type="ARBA" id="ARBA00023306"/>
    </source>
</evidence>
<dbReference type="PANTHER" id="PTHR12081">
    <property type="entry name" value="TRANSCRIPTION FACTOR E2F"/>
    <property type="match status" value="1"/>
</dbReference>
<dbReference type="InterPro" id="IPR015633">
    <property type="entry name" value="E2F"/>
</dbReference>
<dbReference type="Proteomes" id="UP001634393">
    <property type="component" value="Unassembled WGS sequence"/>
</dbReference>
<dbReference type="Pfam" id="PF16421">
    <property type="entry name" value="E2F_CC-MB"/>
    <property type="match status" value="1"/>
</dbReference>
<feature type="domain" description="E2F/DP family winged-helix DNA-binding" evidence="9">
    <location>
        <begin position="158"/>
        <end position="223"/>
    </location>
</feature>
<dbReference type="SMART" id="SM01372">
    <property type="entry name" value="E2F_TDP"/>
    <property type="match status" value="1"/>
</dbReference>
<dbReference type="InterPro" id="IPR037241">
    <property type="entry name" value="E2F-DP_heterodim"/>
</dbReference>
<dbReference type="FunFam" id="1.10.10.10:FF:000008">
    <property type="entry name" value="E2F transcription factor 1"/>
    <property type="match status" value="1"/>
</dbReference>
<dbReference type="InterPro" id="IPR036390">
    <property type="entry name" value="WH_DNA-bd_sf"/>
</dbReference>
<evidence type="ECO:0000313" key="10">
    <source>
        <dbReference type="EMBL" id="KAL3825690.1"/>
    </source>
</evidence>
<evidence type="ECO:0000256" key="7">
    <source>
        <dbReference type="SAM" id="Coils"/>
    </source>
</evidence>
<dbReference type="Gene3D" id="1.10.10.10">
    <property type="entry name" value="Winged helix-like DNA-binding domain superfamily/Winged helix DNA-binding domain"/>
    <property type="match status" value="1"/>
</dbReference>
<dbReference type="GO" id="GO:0005634">
    <property type="term" value="C:nucleus"/>
    <property type="evidence" value="ECO:0007669"/>
    <property type="project" value="UniProtKB-SubCell"/>
</dbReference>
<keyword evidence="5" id="KW-0131">Cell cycle</keyword>
<dbReference type="AlphaFoldDB" id="A0ABD3SMG9"/>
<comment type="subcellular location">
    <subcellularLocation>
        <location evidence="6">Nucleus</location>
    </subcellularLocation>
</comment>
<dbReference type="SUPFAM" id="SSF144074">
    <property type="entry name" value="E2F-DP heterodimerization region"/>
    <property type="match status" value="1"/>
</dbReference>
<evidence type="ECO:0000256" key="6">
    <source>
        <dbReference type="RuleBase" id="RU003796"/>
    </source>
</evidence>
<proteinExistence type="inferred from homology"/>